<reference evidence="2" key="1">
    <citation type="journal article" date="2020" name="Phytopathology">
        <title>Genome Sequence Resources of Colletotrichum truncatum, C. plurivorum, C. musicola, and C. sojae: Four Species Pathogenic to Soybean (Glycine max).</title>
        <authorList>
            <person name="Rogerio F."/>
            <person name="Boufleur T.R."/>
            <person name="Ciampi-Guillardi M."/>
            <person name="Sukno S.A."/>
            <person name="Thon M.R."/>
            <person name="Massola Junior N.S."/>
            <person name="Baroncelli R."/>
        </authorList>
    </citation>
    <scope>NUCLEOTIDE SEQUENCE</scope>
    <source>
        <strain evidence="2">LFN0074</strain>
    </source>
</reference>
<protein>
    <submittedName>
        <fullName evidence="2">Uncharacterized protein</fullName>
    </submittedName>
</protein>
<proteinExistence type="predicted"/>
<gene>
    <name evidence="2" type="ORF">CMUS01_16489</name>
</gene>
<feature type="compositionally biased region" description="Pro residues" evidence="1">
    <location>
        <begin position="238"/>
        <end position="253"/>
    </location>
</feature>
<comment type="caution">
    <text evidence="2">The sequence shown here is derived from an EMBL/GenBank/DDBJ whole genome shotgun (WGS) entry which is preliminary data.</text>
</comment>
<accession>A0A8H6IMI7</accession>
<sequence>MRGTCIYLASLLASKAVGGPLARPPPLLSPSQTIQPGVRDLEQYITQVRSILSHCPQDSSCWQRLVEVYPNLSDALEPGNDAKLLRRHDGEVPPEDRRVPSVQEDLKLLDLALEASAYCADMALPECLRRLEAAYPDALDDFQEEIGVVRRKGGVALRDDPGADGPGDDAPEDDDSKDDDSKDDESKDDDRKDDNPKTDDPKTDPPKHHPPGNDPSGDDNPASEPPKVKPPKIDLPEVAPPVFTPPATWPPDCQPPSGHYRWTLIKRSLKYCPRGPMPFKKCWALLKKAMPDLPEEFKPRPAARAVTTGSFFVGDVEDVDRRGQV</sequence>
<organism evidence="2 3">
    <name type="scientific">Colletotrichum musicola</name>
    <dbReference type="NCBI Taxonomy" id="2175873"/>
    <lineage>
        <taxon>Eukaryota</taxon>
        <taxon>Fungi</taxon>
        <taxon>Dikarya</taxon>
        <taxon>Ascomycota</taxon>
        <taxon>Pezizomycotina</taxon>
        <taxon>Sordariomycetes</taxon>
        <taxon>Hypocreomycetidae</taxon>
        <taxon>Glomerellales</taxon>
        <taxon>Glomerellaceae</taxon>
        <taxon>Colletotrichum</taxon>
        <taxon>Colletotrichum orchidearum species complex</taxon>
    </lineage>
</organism>
<name>A0A8H6IMI7_9PEZI</name>
<feature type="compositionally biased region" description="Acidic residues" evidence="1">
    <location>
        <begin position="166"/>
        <end position="183"/>
    </location>
</feature>
<dbReference type="Proteomes" id="UP000639643">
    <property type="component" value="Unassembled WGS sequence"/>
</dbReference>
<evidence type="ECO:0000313" key="2">
    <source>
        <dbReference type="EMBL" id="KAF6786812.1"/>
    </source>
</evidence>
<feature type="compositionally biased region" description="Basic and acidic residues" evidence="1">
    <location>
        <begin position="184"/>
        <end position="207"/>
    </location>
</feature>
<dbReference type="EMBL" id="WIGM01001914">
    <property type="protein sequence ID" value="KAF6786812.1"/>
    <property type="molecule type" value="Genomic_DNA"/>
</dbReference>
<keyword evidence="3" id="KW-1185">Reference proteome</keyword>
<feature type="region of interest" description="Disordered" evidence="1">
    <location>
        <begin position="153"/>
        <end position="253"/>
    </location>
</feature>
<evidence type="ECO:0000313" key="3">
    <source>
        <dbReference type="Proteomes" id="UP000639643"/>
    </source>
</evidence>
<evidence type="ECO:0000256" key="1">
    <source>
        <dbReference type="SAM" id="MobiDB-lite"/>
    </source>
</evidence>
<dbReference type="AlphaFoldDB" id="A0A8H6IMI7"/>